<gene>
    <name evidence="2" type="ORF">HA050_05470</name>
</gene>
<evidence type="ECO:0000313" key="2">
    <source>
        <dbReference type="EMBL" id="NHQ85566.1"/>
    </source>
</evidence>
<keyword evidence="3" id="KW-1185">Reference proteome</keyword>
<dbReference type="Proteomes" id="UP000712570">
    <property type="component" value="Unassembled WGS sequence"/>
</dbReference>
<dbReference type="EMBL" id="JAAOLX010000002">
    <property type="protein sequence ID" value="NHQ85566.1"/>
    <property type="molecule type" value="Genomic_DNA"/>
</dbReference>
<name>A0ABX0KP89_9NEIS</name>
<protein>
    <submittedName>
        <fullName evidence="2">Uncharacterized protein</fullName>
    </submittedName>
</protein>
<feature type="chain" id="PRO_5047386102" evidence="1">
    <location>
        <begin position="21"/>
        <end position="156"/>
    </location>
</feature>
<evidence type="ECO:0000256" key="1">
    <source>
        <dbReference type="SAM" id="SignalP"/>
    </source>
</evidence>
<evidence type="ECO:0000313" key="3">
    <source>
        <dbReference type="Proteomes" id="UP000712570"/>
    </source>
</evidence>
<comment type="caution">
    <text evidence="2">The sequence shown here is derived from an EMBL/GenBank/DDBJ whole genome shotgun (WGS) entry which is preliminary data.</text>
</comment>
<dbReference type="RefSeq" id="WP_166823089.1">
    <property type="nucleotide sequence ID" value="NZ_JAAOLX010000002.1"/>
</dbReference>
<proteinExistence type="predicted"/>
<keyword evidence="1" id="KW-0732">Signal</keyword>
<accession>A0ABX0KP89</accession>
<sequence length="156" mass="16683">MDLKFVWMAVLFLASAAASAETYDTEANPLFIKLPARIEKAMYGSKGNAEFFKDSGCKVVGVAIGLKDPQKQDAYVVATRDGCGWGSAGGSVWIVQDAGVAPDIVLDGFGVSITLNDKIKNGFRTISTLEGNAGSCSKSFYEYSGKGYSLVKRKRC</sequence>
<reference evidence="2 3" key="1">
    <citation type="submission" date="2020-03" db="EMBL/GenBank/DDBJ databases">
        <title>Draft genome sequence of environmentally isolated violet-colored cultures.</title>
        <authorList>
            <person name="Wilson H.S."/>
        </authorList>
    </citation>
    <scope>NUCLEOTIDE SEQUENCE [LARGE SCALE GENOMIC DNA]</scope>
    <source>
        <strain evidence="2 3">HSC-16F04</strain>
    </source>
</reference>
<organism evidence="2 3">
    <name type="scientific">Iodobacter violaceini</name>
    <dbReference type="NCBI Taxonomy" id="3044271"/>
    <lineage>
        <taxon>Bacteria</taxon>
        <taxon>Pseudomonadati</taxon>
        <taxon>Pseudomonadota</taxon>
        <taxon>Betaproteobacteria</taxon>
        <taxon>Neisseriales</taxon>
        <taxon>Chitinibacteraceae</taxon>
        <taxon>Iodobacter</taxon>
    </lineage>
</organism>
<feature type="signal peptide" evidence="1">
    <location>
        <begin position="1"/>
        <end position="20"/>
    </location>
</feature>